<keyword evidence="1" id="KW-0175">Coiled coil</keyword>
<proteinExistence type="predicted"/>
<evidence type="ECO:0000313" key="3">
    <source>
        <dbReference type="Proteomes" id="UP000053900"/>
    </source>
</evidence>
<accession>A0ABR5IKH6</accession>
<dbReference type="EMBL" id="LGSW01000008">
    <property type="protein sequence ID" value="KND21574.1"/>
    <property type="molecule type" value="Genomic_DNA"/>
</dbReference>
<evidence type="ECO:0000313" key="2">
    <source>
        <dbReference type="EMBL" id="KND21574.1"/>
    </source>
</evidence>
<evidence type="ECO:0000256" key="1">
    <source>
        <dbReference type="SAM" id="Coils"/>
    </source>
</evidence>
<dbReference type="Proteomes" id="UP000053900">
    <property type="component" value="Unassembled WGS sequence"/>
</dbReference>
<gene>
    <name evidence="2" type="ORF">AFK20_09430</name>
</gene>
<sequence>MTTDVKHNQQATFVLKLTGIDLENLNPVDIADLLKDFSKLLGKDNLHFKNIRPGSAVLELETPFEFYNEKVHQLEENISELDNSVENINKIMRKYSSKFPLLKGKIFACPDACNEDSFEEIYEFDYKKPIPTRFEQDEILIGKLMKPAHGKDNTDHFTIKLANEKTVSVELPKTLSNELAPELESLWLHENLVQFNGIARYELLGYEMKIISFKAKSFDIIPNRQTASEWIEEFVSFGESGWQSLENPLETWLQERHS</sequence>
<evidence type="ECO:0008006" key="4">
    <source>
        <dbReference type="Google" id="ProtNLM"/>
    </source>
</evidence>
<keyword evidence="3" id="KW-1185">Reference proteome</keyword>
<name>A0ABR5IKH6_9HYPH</name>
<comment type="caution">
    <text evidence="2">The sequence shown here is derived from an EMBL/GenBank/DDBJ whole genome shotgun (WGS) entry which is preliminary data.</text>
</comment>
<feature type="coiled-coil region" evidence="1">
    <location>
        <begin position="64"/>
        <end position="91"/>
    </location>
</feature>
<organism evidence="2 3">
    <name type="scientific">Enhydrobacter aerosaccus</name>
    <dbReference type="NCBI Taxonomy" id="225324"/>
    <lineage>
        <taxon>Bacteria</taxon>
        <taxon>Pseudomonadati</taxon>
        <taxon>Pseudomonadota</taxon>
        <taxon>Alphaproteobacteria</taxon>
        <taxon>Hyphomicrobiales</taxon>
        <taxon>Enhydrobacter</taxon>
    </lineage>
</organism>
<reference evidence="2 3" key="1">
    <citation type="submission" date="2015-07" db="EMBL/GenBank/DDBJ databases">
        <title>Draft genome of Enhydrobacter aerosaccus.</title>
        <authorList>
            <person name="Wang X."/>
        </authorList>
    </citation>
    <scope>NUCLEOTIDE SEQUENCE [LARGE SCALE GENOMIC DNA]</scope>
    <source>
        <strain evidence="2 3">CGMCC9176</strain>
    </source>
</reference>
<protein>
    <recommendedName>
        <fullName evidence="4">CYTH domain-containing protein</fullName>
    </recommendedName>
</protein>